<dbReference type="Pfam" id="PF00754">
    <property type="entry name" value="F5_F8_type_C"/>
    <property type="match status" value="1"/>
</dbReference>
<feature type="signal peptide" evidence="1">
    <location>
        <begin position="1"/>
        <end position="23"/>
    </location>
</feature>
<evidence type="ECO:0000313" key="3">
    <source>
        <dbReference type="EMBL" id="QUB76537.1"/>
    </source>
</evidence>
<dbReference type="EMBL" id="CP072362">
    <property type="protein sequence ID" value="QUB76537.1"/>
    <property type="molecule type" value="Genomic_DNA"/>
</dbReference>
<name>A0ABX7XSG2_9BACT</name>
<evidence type="ECO:0000259" key="2">
    <source>
        <dbReference type="PROSITE" id="PS50022"/>
    </source>
</evidence>
<accession>A0ABX7XSG2</accession>
<evidence type="ECO:0000313" key="4">
    <source>
        <dbReference type="Proteomes" id="UP000682195"/>
    </source>
</evidence>
<keyword evidence="4" id="KW-1185">Reference proteome</keyword>
<sequence>MITMKKRLLTLLALVAVCISAMCQVTFTAIEGSDWTDAEGSAKAFDGNLNTKWCKGANRDVNKCYLMLEASEATYIQGFKMTTANDNTDDHGRVPGEYTIFGSNDKTQWDVIYHQKEDHFIEDKNFTEYTVYCNSRQKYKYFKLWIKRNSSRSFDFKKHLFQISEFALLPAAFGMTLESGNAKAMDGDTGEKWEGNTPQTVVVKATSACQLIGYQFTTGNDNSKYRGRNPKDWTVEGSNDQQTWTTIDTKTDDKVMQDNNYYPYFFPVTPPETSYQYYRFTITQSVGEEYFQMSELALKTIEKHNHEWKTTQTVAATCGSEGYEMQTCSVCEAIRKTNVVPATGAHTYVDGICTVCGQIDPSSMTLNAEGIYELSTALQLKLWGKMIENGQHAVKAKLMADIDLKGTDFNGINIPQGTSSFSGELNGNGHWILNMNLHGSRDNMAFLSRTKKAKIYDLGFRDARVELGGAANNTSVIVGTAVSTEISRCAVMESSVRGHDHVAAFVGESKATTVISDCLAKAKIVSAKHQAGGLVGTSTGLTLTRCLFRGTVDNEQFHASGILGLIDDATVVPTQLSHNMVAADHIFSVRNLTHPLLQTSGKVCSLESNYTLATTLYDSPDSPSTKSYANPNGEDGQQVTEKIAKSSAHYATTLGWDMENVWVQVNNDYPTLRWMKTNGGATGINHIKTTDRNGTVRYYDLQGRYIGTSLNSLPAGVYIGGGKKIMKK</sequence>
<dbReference type="PROSITE" id="PS50022">
    <property type="entry name" value="FA58C_3"/>
    <property type="match status" value="1"/>
</dbReference>
<dbReference type="SUPFAM" id="SSF49785">
    <property type="entry name" value="Galactose-binding domain-like"/>
    <property type="match status" value="2"/>
</dbReference>
<dbReference type="InterPro" id="IPR008979">
    <property type="entry name" value="Galactose-bd-like_sf"/>
</dbReference>
<feature type="chain" id="PRO_5046563006" evidence="1">
    <location>
        <begin position="24"/>
        <end position="728"/>
    </location>
</feature>
<keyword evidence="1" id="KW-0732">Signal</keyword>
<protein>
    <submittedName>
        <fullName evidence="3">Discoidin domain-containing protein</fullName>
    </submittedName>
</protein>
<dbReference type="Proteomes" id="UP000682195">
    <property type="component" value="Chromosome 2"/>
</dbReference>
<evidence type="ECO:0000256" key="1">
    <source>
        <dbReference type="SAM" id="SignalP"/>
    </source>
</evidence>
<feature type="domain" description="F5/8 type C" evidence="2">
    <location>
        <begin position="7"/>
        <end position="109"/>
    </location>
</feature>
<dbReference type="Gene3D" id="2.60.120.260">
    <property type="entry name" value="Galactose-binding domain-like"/>
    <property type="match status" value="2"/>
</dbReference>
<dbReference type="RefSeq" id="WP_211808414.1">
    <property type="nucleotide sequence ID" value="NZ_CP072362.1"/>
</dbReference>
<organism evidence="3 4">
    <name type="scientific">Prevotella melaninogenica</name>
    <dbReference type="NCBI Taxonomy" id="28132"/>
    <lineage>
        <taxon>Bacteria</taxon>
        <taxon>Pseudomonadati</taxon>
        <taxon>Bacteroidota</taxon>
        <taxon>Bacteroidia</taxon>
        <taxon>Bacteroidales</taxon>
        <taxon>Prevotellaceae</taxon>
        <taxon>Prevotella</taxon>
    </lineage>
</organism>
<gene>
    <name evidence="3" type="ORF">J5A58_12500</name>
</gene>
<dbReference type="InterPro" id="IPR000421">
    <property type="entry name" value="FA58C"/>
</dbReference>
<reference evidence="3 4" key="1">
    <citation type="submission" date="2021-03" db="EMBL/GenBank/DDBJ databases">
        <title>Human Oral Microbial Genomes.</title>
        <authorList>
            <person name="Johnston C.D."/>
            <person name="Chen T."/>
            <person name="Dewhirst F.E."/>
        </authorList>
    </citation>
    <scope>NUCLEOTIDE SEQUENCE [LARGE SCALE GENOMIC DNA]</scope>
    <source>
        <strain evidence="3 4">F0054</strain>
    </source>
</reference>
<dbReference type="Gene3D" id="2.160.20.110">
    <property type="match status" value="1"/>
</dbReference>
<proteinExistence type="predicted"/>